<feature type="compositionally biased region" description="Low complexity" evidence="4">
    <location>
        <begin position="16"/>
        <end position="40"/>
    </location>
</feature>
<dbReference type="InterPro" id="IPR001173">
    <property type="entry name" value="Glyco_trans_2-like"/>
</dbReference>
<comment type="caution">
    <text evidence="6">The sequence shown here is derived from an EMBL/GenBank/DDBJ whole genome shotgun (WGS) entry which is preliminary data.</text>
</comment>
<gene>
    <name evidence="6" type="ORF">PU560_08070</name>
</gene>
<feature type="region of interest" description="Disordered" evidence="4">
    <location>
        <begin position="837"/>
        <end position="861"/>
    </location>
</feature>
<dbReference type="Proteomes" id="UP001165561">
    <property type="component" value="Unassembled WGS sequence"/>
</dbReference>
<dbReference type="Pfam" id="PF00535">
    <property type="entry name" value="Glycos_transf_2"/>
    <property type="match status" value="1"/>
</dbReference>
<dbReference type="PANTHER" id="PTHR43685:SF5">
    <property type="entry name" value="GLYCOSYLTRANSFERASE EPSE-RELATED"/>
    <property type="match status" value="1"/>
</dbReference>
<dbReference type="SUPFAM" id="SSF53448">
    <property type="entry name" value="Nucleotide-diphospho-sugar transferases"/>
    <property type="match status" value="1"/>
</dbReference>
<feature type="region of interest" description="Disordered" evidence="4">
    <location>
        <begin position="1"/>
        <end position="48"/>
    </location>
</feature>
<dbReference type="Gene3D" id="3.90.550.10">
    <property type="entry name" value="Spore Coat Polysaccharide Biosynthesis Protein SpsA, Chain A"/>
    <property type="match status" value="1"/>
</dbReference>
<evidence type="ECO:0000259" key="5">
    <source>
        <dbReference type="Pfam" id="PF00535"/>
    </source>
</evidence>
<name>A0ABT5TYW8_9MICO</name>
<accession>A0ABT5TYW8</accession>
<dbReference type="CDD" id="cd00761">
    <property type="entry name" value="Glyco_tranf_GTA_type"/>
    <property type="match status" value="1"/>
</dbReference>
<keyword evidence="2 6" id="KW-0328">Glycosyltransferase</keyword>
<protein>
    <submittedName>
        <fullName evidence="6">Glycosyltransferase</fullName>
        <ecNumber evidence="6">2.4.-.-</ecNumber>
    </submittedName>
</protein>
<reference evidence="6" key="1">
    <citation type="submission" date="2023-02" db="EMBL/GenBank/DDBJ databases">
        <title>Georgenia sp.10Sc9-8, isolated from a soil sample collected from the Taklamakan desert.</title>
        <authorList>
            <person name="Liu S."/>
        </authorList>
    </citation>
    <scope>NUCLEOTIDE SEQUENCE</scope>
    <source>
        <strain evidence="6">10Sc9-8</strain>
    </source>
</reference>
<dbReference type="EC" id="2.4.-.-" evidence="6"/>
<feature type="domain" description="Glycosyltransferase 2-like" evidence="5">
    <location>
        <begin position="245"/>
        <end position="351"/>
    </location>
</feature>
<evidence type="ECO:0000256" key="1">
    <source>
        <dbReference type="ARBA" id="ARBA00006739"/>
    </source>
</evidence>
<dbReference type="GO" id="GO:0016757">
    <property type="term" value="F:glycosyltransferase activity"/>
    <property type="evidence" value="ECO:0007669"/>
    <property type="project" value="UniProtKB-KW"/>
</dbReference>
<evidence type="ECO:0000256" key="4">
    <source>
        <dbReference type="SAM" id="MobiDB-lite"/>
    </source>
</evidence>
<dbReference type="InterPro" id="IPR029044">
    <property type="entry name" value="Nucleotide-diphossugar_trans"/>
</dbReference>
<proteinExistence type="inferred from homology"/>
<dbReference type="PANTHER" id="PTHR43685">
    <property type="entry name" value="GLYCOSYLTRANSFERASE"/>
    <property type="match status" value="1"/>
</dbReference>
<evidence type="ECO:0000256" key="2">
    <source>
        <dbReference type="ARBA" id="ARBA00022676"/>
    </source>
</evidence>
<evidence type="ECO:0000313" key="7">
    <source>
        <dbReference type="Proteomes" id="UP001165561"/>
    </source>
</evidence>
<dbReference type="InterPro" id="IPR050834">
    <property type="entry name" value="Glycosyltransf_2"/>
</dbReference>
<evidence type="ECO:0000313" key="6">
    <source>
        <dbReference type="EMBL" id="MDD9206424.1"/>
    </source>
</evidence>
<sequence length="861" mass="91965">MPVPPPAEPEDAGARPGRSAPGTSAPGSAVSGSGEPSSGVPGSGVPGGNAPTAAAVAARVARHARPAAVEVSALRNRSRAAWAVLAAGATSGAMDLEGLVAAVDAGREVPVEKAWAVSLARALALQPRDERDVRAAAALLGRYPDAAARDLTYPTVLVSLGRHEDAARHLRTHGRGGLDERLLGLDLVNPWLVPTGDAAGWAAGFAEVFADHGLAPVQVADGEAPPFDRLTCPAPARSVAGPLVTVVMATYRPGPELALSVRSILDQTWADLEIILVDDASGPEYAERFAEIERSDERVRVVHQPRNMGTYAARNTALELARGELVTTQDDDDWAHPERIERQVRPLLEDEELPATLSRALWASTELQLTGPGRPSLGKYAPSFLVRRSVLREAGAYLPARKAADTEMIRRVAAATGRDALSLDLPLTVYRLRSGSLSRSDFTPGFDHPARVAFWEAAGAVHARIRSGRLRAAAATERVAVPHRYRLEPTPRRYDVVVVADWSADGRQAGGAYRYELQAMAESGLRVGLVHWEDLRHPQRRRRPVAPDVTALVNAGTVDQVFLDDDVHATSVLVRNAGLLLLPPGTESTLRCDHLFVVCDEPAVESAWWSPGECSEVARAMFGRDAEWVPENPIVRATLGTTTPATDHLTAVDPDRFAPPRSGRRISAGRPVVGRSLAFWRTEEDIASVTRLVGRGVRDLRVRVERPLEDGAPERGVGAKTVVYSSDDVAEHLFLRQLDCYVLHPVTLGEETAAVYRALAQACPVVLTQELPRGSGLGRAVLPVGPSKLGATLERLRQNPEEYAAWSAGAASYARRHLTGAAHLDRLRELGVVRHTEEAAAGSSPADGAGGTSRAGADVGR</sequence>
<evidence type="ECO:0000256" key="3">
    <source>
        <dbReference type="ARBA" id="ARBA00022679"/>
    </source>
</evidence>
<keyword evidence="3 6" id="KW-0808">Transferase</keyword>
<organism evidence="6 7">
    <name type="scientific">Georgenia halotolerans</name>
    <dbReference type="NCBI Taxonomy" id="3028317"/>
    <lineage>
        <taxon>Bacteria</taxon>
        <taxon>Bacillati</taxon>
        <taxon>Actinomycetota</taxon>
        <taxon>Actinomycetes</taxon>
        <taxon>Micrococcales</taxon>
        <taxon>Bogoriellaceae</taxon>
        <taxon>Georgenia</taxon>
    </lineage>
</organism>
<dbReference type="EMBL" id="JARACI010000880">
    <property type="protein sequence ID" value="MDD9206424.1"/>
    <property type="molecule type" value="Genomic_DNA"/>
</dbReference>
<comment type="similarity">
    <text evidence="1">Belongs to the glycosyltransferase 2 family.</text>
</comment>
<keyword evidence="7" id="KW-1185">Reference proteome</keyword>